<organism evidence="1 2">
    <name type="scientific">Potamilus streckersoni</name>
    <dbReference type="NCBI Taxonomy" id="2493646"/>
    <lineage>
        <taxon>Eukaryota</taxon>
        <taxon>Metazoa</taxon>
        <taxon>Spiralia</taxon>
        <taxon>Lophotrochozoa</taxon>
        <taxon>Mollusca</taxon>
        <taxon>Bivalvia</taxon>
        <taxon>Autobranchia</taxon>
        <taxon>Heteroconchia</taxon>
        <taxon>Palaeoheterodonta</taxon>
        <taxon>Unionida</taxon>
        <taxon>Unionoidea</taxon>
        <taxon>Unionidae</taxon>
        <taxon>Ambleminae</taxon>
        <taxon>Lampsilini</taxon>
        <taxon>Potamilus</taxon>
    </lineage>
</organism>
<reference evidence="1" key="3">
    <citation type="submission" date="2023-05" db="EMBL/GenBank/DDBJ databases">
        <authorList>
            <person name="Smith C.H."/>
        </authorList>
    </citation>
    <scope>NUCLEOTIDE SEQUENCE</scope>
    <source>
        <strain evidence="1">CHS0354</strain>
        <tissue evidence="1">Mantle</tissue>
    </source>
</reference>
<protein>
    <submittedName>
        <fullName evidence="1">Uncharacterized protein</fullName>
    </submittedName>
</protein>
<evidence type="ECO:0000313" key="1">
    <source>
        <dbReference type="EMBL" id="KAK3577725.1"/>
    </source>
</evidence>
<sequence>MNIIKGSFLRINYYISVSNRRDAAKPFSSPQIHSRQKEDKLYTLKEEYCRRNLHSIDCEVRKNTKHVTHESLKTTGIGLNANLKFM</sequence>
<dbReference type="Proteomes" id="UP001195483">
    <property type="component" value="Unassembled WGS sequence"/>
</dbReference>
<proteinExistence type="predicted"/>
<name>A0AAE0VI98_9BIVA</name>
<reference evidence="1" key="1">
    <citation type="journal article" date="2021" name="Genome Biol. Evol.">
        <title>A High-Quality Reference Genome for a Parasitic Bivalve with Doubly Uniparental Inheritance (Bivalvia: Unionida).</title>
        <authorList>
            <person name="Smith C.H."/>
        </authorList>
    </citation>
    <scope>NUCLEOTIDE SEQUENCE</scope>
    <source>
        <strain evidence="1">CHS0354</strain>
    </source>
</reference>
<gene>
    <name evidence="1" type="ORF">CHS0354_002938</name>
</gene>
<reference evidence="1" key="2">
    <citation type="journal article" date="2021" name="Genome Biol. Evol.">
        <title>Developing a high-quality reference genome for a parasitic bivalve with doubly uniparental inheritance (Bivalvia: Unionida).</title>
        <authorList>
            <person name="Smith C.H."/>
        </authorList>
    </citation>
    <scope>NUCLEOTIDE SEQUENCE</scope>
    <source>
        <strain evidence="1">CHS0354</strain>
        <tissue evidence="1">Mantle</tissue>
    </source>
</reference>
<dbReference type="EMBL" id="JAEAOA010000235">
    <property type="protein sequence ID" value="KAK3577725.1"/>
    <property type="molecule type" value="Genomic_DNA"/>
</dbReference>
<dbReference type="AlphaFoldDB" id="A0AAE0VI98"/>
<accession>A0AAE0VI98</accession>
<evidence type="ECO:0000313" key="2">
    <source>
        <dbReference type="Proteomes" id="UP001195483"/>
    </source>
</evidence>
<comment type="caution">
    <text evidence="1">The sequence shown here is derived from an EMBL/GenBank/DDBJ whole genome shotgun (WGS) entry which is preliminary data.</text>
</comment>
<keyword evidence="2" id="KW-1185">Reference proteome</keyword>